<keyword evidence="2" id="KW-1185">Reference proteome</keyword>
<comment type="caution">
    <text evidence="1">The sequence shown here is derived from an EMBL/GenBank/DDBJ whole genome shotgun (WGS) entry which is preliminary data.</text>
</comment>
<sequence>MSSNTCTLRLMPASSVTTKVDDTCPGRFLRACRLGGWSASRSAWSASARSRNRVAFAVVPLFWRVLNAFETSRTISADATSNVLRSRFSQRRSTPRGLLVTTQSLSSRLLCRSCVAQRSTSL</sequence>
<dbReference type="Proteomes" id="UP000789595">
    <property type="component" value="Unassembled WGS sequence"/>
</dbReference>
<organism evidence="1 2">
    <name type="scientific">Pelagomonas calceolata</name>
    <dbReference type="NCBI Taxonomy" id="35677"/>
    <lineage>
        <taxon>Eukaryota</taxon>
        <taxon>Sar</taxon>
        <taxon>Stramenopiles</taxon>
        <taxon>Ochrophyta</taxon>
        <taxon>Pelagophyceae</taxon>
        <taxon>Pelagomonadales</taxon>
        <taxon>Pelagomonadaceae</taxon>
        <taxon>Pelagomonas</taxon>
    </lineage>
</organism>
<name>A0A8J2T0E5_9STRA</name>
<reference evidence="1" key="1">
    <citation type="submission" date="2021-11" db="EMBL/GenBank/DDBJ databases">
        <authorList>
            <consortium name="Genoscope - CEA"/>
            <person name="William W."/>
        </authorList>
    </citation>
    <scope>NUCLEOTIDE SEQUENCE</scope>
</reference>
<accession>A0A8J2T0E5</accession>
<protein>
    <submittedName>
        <fullName evidence="1">Uncharacterized protein</fullName>
    </submittedName>
</protein>
<evidence type="ECO:0000313" key="1">
    <source>
        <dbReference type="EMBL" id="CAH0376865.1"/>
    </source>
</evidence>
<dbReference type="EMBL" id="CAKKNE010000005">
    <property type="protein sequence ID" value="CAH0376865.1"/>
    <property type="molecule type" value="Genomic_DNA"/>
</dbReference>
<evidence type="ECO:0000313" key="2">
    <source>
        <dbReference type="Proteomes" id="UP000789595"/>
    </source>
</evidence>
<dbReference type="AlphaFoldDB" id="A0A8J2T0E5"/>
<gene>
    <name evidence="1" type="ORF">PECAL_5P14590</name>
</gene>
<proteinExistence type="predicted"/>